<dbReference type="PROSITE" id="PS50994">
    <property type="entry name" value="INTEGRASE"/>
    <property type="match status" value="1"/>
</dbReference>
<keyword evidence="1" id="KW-0378">Hydrolase</keyword>
<dbReference type="InterPro" id="IPR036875">
    <property type="entry name" value="Znf_CCHC_sf"/>
</dbReference>
<dbReference type="PANTHER" id="PTHR24559">
    <property type="entry name" value="TRANSPOSON TY3-I GAG-POL POLYPROTEIN"/>
    <property type="match status" value="1"/>
</dbReference>
<dbReference type="InterPro" id="IPR012337">
    <property type="entry name" value="RNaseH-like_sf"/>
</dbReference>
<sequence length="3385" mass="387232">MMKGSNIEIQEKKAKLFNELERFTSTDGESIESYYHRFLKLMNDFKRNKHFPEKIASNLKFLNNLQPEWSRHVTIVHQTKDLHTADYTQLYDFLKYNKKEMISSNSRNRQIAQTGMNMGQDRQMQMVGGNDENQFRQYAGQNVGNLNGYNIVQNVRNQVVQNVVKNLRVQNVRNHNRLIVVPGIANQYPNRNGNLVAARAEVRPRRRDVAYLHNQLLIAQKEEAEIQLQAKEFDFMAAAADLDEIKEVNANYIMMANLQQASTSEFSDDITPSVARKFLNEVKSTIATLQRVVKHRMTFDTHNWSSSAHQKLHKIIEDEIFHIVNQVDARVQNFELQFLKEAAKFVRDFKSLAKEADESLAKHKALELEIERLLRAVDITRGTSMNTKLAKQSILGKPPYSSRTKLYAVTPIPKSMVFPKVSETHALSKPITLNSVPTPTESTVVNNERVIALGIFSINPIKASRNFCSRQDESRRDYNWFENADFVVIHRQMRGFEYGEQDRKAAVLYEYETFNAIEEEQLLDTYLRYLQVINDLKKCGYKKDNCELNYKFLNYLQPEWKQYSTLMRQTKNLIDINIDALYNILKQNQGDMNDALGYKKKAVVITSDPLALVAEKTKVNKRKEKVVVSLDSEGSGADDFSELKKITALLAKAFNRRKFYSKPTNNNLRTSSTFQSANKKQEFVKSDDKKEDKKADEKKKDISKVKCYNCKKEGHFAKECKKAKVKYYNYYKRKMLLAKKDSDEQVLLAEDQAWMESSSDSDHEINTNMVFMAQIKKVLLDSAESSSSAEETINEVAYYTSESESESEFENSEYYDNSTNYGLFMNNNDNQEIFQDAIRSASENFIENHIDSKKDYDKPEKHIEKANQQSKDLENQNKNLQDKYDILINQVHTFEEKNNEFNEQIKVLNEKNADLLVKMEVLQDQLKVKHVVVDTHTECQAQYAKLKEERYEYMIRYSALCDNDKQHRKKIDEQEISFDKMSRQLVEMNNNVLRLQEKILEKETKISESKGCVSNKDVEIEKCLERLNECENKLHKIRQTNQTIHMIIPSKDTLYNGRKGIGFDNPSYFEKVKDLRPSLYDEKVIGIEYTLMFLIHSDEALEIEKFKRAIENKIKFAYDYGNLNASYTAFLNGILKEEVYVGQPPGFVSKQYPDHVYALDKALYGLKQVPRAWYDVFSQFLIASGFQKGSIDTTLFIKKKGKHIICSKHMMGNRALLTNFVEKFLGTVRFGNNDFAVIAGYEDVVIGSMTIKKVYYVEGLGDNLFSVGQFCDKGLEFTFRKSTCFVRNKYGVYLLTDGVDLLTDDLSHLNFATINNLVKNNLVQGLPKMKFKKDHLCSACEQGKINRKHHKSKMAFASNKPLYLLHMDLCGLIRVQRINEKGYVLFVVDDYSWYTWRVRTDNGTEFKNKTLVKFFDEVGITQQFSAARTPQQNGIVERRNRTLVNAARTMLTFANLPSFLWAEAIATDCFIQKRLIIHKRFDKTPYELINKRKPNIKFFRVFGCRGYLLNDYKDVRKLKAKGDIGVFVGYSKDSIEPANMDKALRDAEWVSAMQEELDQFTAFLNGILKEEVYVGQPPGFVSKQYSDHVYALGKALYGLKQAPRAWYDVLSQFLIDSGFQKDSGFDLTAYSDADHAGCHLDQKIESKYVAVSSCYAQVLWMRTQLTDYGFFYDKVPIYCDSKSAIAISCNLYEKEPPNSILTWDNLVNKFVNQFFPPSNTTHLKNKISRFTQRFEETFGEAWEQFKEMLRACPHHEFSELTQIDTFYNGLNEQDQDSLNAVAGGNLLSKTTREGLKIIENKSKVRYSRGKSNVSRMNLNSKESYSKTDDRIDKLADQISNLVEIANKQVITPATVKGVEKSCVICGGAHDYYDCIATDSNQSSVCAATGSFFQNQALNSGTLSSNTIPNPKGEVKAVTTRSGLAYEGPSIPTNSSPEKVVEQEIQETTDKEQPNCQGSTAHIQPSVVPPFRNPFFADALLLMPKFASTIKSLLTNKDKLFELAKVPLNENCLAMLLKKLPKKLEDPDKFLIPCDFSAMDILSIISRVEILLWFSNPSFSKESKSEFSKEPIVKSSSPTLTPFEESDFFLEEIGDFLKDESIPTGIEDSFYDSKGYILYLEKLLNDDPSQLPPMDLKQVEETKAKSSIEEPSELELKELPSHLEYAFLKETNKLPVIIEKDLKEDEKEALLKVLKSQKQAIAWKITDIKGIDPRFCTHKILMEEDYKPAVQSQRRVNPKTHEVIKKEVIKLLDAGMIYPIFDSPWVSPVHCVPKKGGMTVVANKNNELILTRLVTGWRVCIDYRKLNDATRKEHFSLPFMDQMLERLARNEFYCFLDGFSGYFQILIDPQDQEKTTFTCPYGTFSYRRMPFGLCNAPGTFQRCMTAIFHDMIEKTMEVFMDDFSVFGDSFSSCLSNLDKILKGCEDTNLLLNWEKCHFMCKEEIVLGYKISKSRIVVNRAKVDVIAKLPNPTTVKALELMLPWILKKNTKCLMLLVVSATKLPILNPNEFDLWKIRIEQYFLMTDYSLWEVILSGDSPVPTRIVEGVLQPVAPITFEQSTTDSVSTAASISAGGAKLLASPLPNVDSLSNAMDLRWQMAMLTMRARRKRYFARKCMFPKDSRRIGAAKPQRRTVLVKTSTSNALVSQCVESDCESWPPSSLYDRFQPSGGYHAVPPPITGTFMPPKPDLVFNTAPTAVETDHHAFNVQLSLTKPDQDLSHTTRPSAPIIEDWVSDSEDESETKAPQFVPSFVQSFEQVKSPRHSGNPQYALKDKGVIDSGCSRHMTGNMSYLFNFEELNGGYVAFGGNPKGGKISGKGKIKTSKLDFKDVYFVNELKFNLFSVSQICDKKNSVLITDTECLVLSLDFKLSDESQVLLKVPRENNIYNVNLKNIVPSGDLTCLFAKETIDESNLWHRRFCGMKGIKREFDVPRTSQQNGIAERKNRTLIEAARTMLADSLLPIPFWVEAVNTACYNNDEDAAFDEKEHDFDEKKPESEVILFLSNSAQSRKQDDKTKKKAKGKNASQLPDDLDMPELEDITYSDNEDVVGAEADFNNLESSIPVSPIPTTRIHKDYHVSPIIGDLSSTTQTRSMTRVVKDQGGLSQMFNDEFHTCMFACFLSQEEPKRVYQALKDLSWNEAMQEQLLQFKMQNVWVLVDLPNGKNPLEEGIDYEDVFSPVARIEAIRLFLAYASFMDFMVYQMDVKSAFLYGTIEEEVYVCQPPGFKDPDHHNKVYKVVKALYRLHQAHRACATNKDLCKSFEKLMKDKFQMSSMGELTFFLGLQVKQKKDGIFICQDKYVAEILRKFGLTEGKLASTPIDTEKPLLKDSDGEDVDVHTYRLMIGSLMYLTSSEPDIMFACKKKTVVATSSTEAEYVDAANCCAQVL</sequence>
<feature type="region of interest" description="Disordered" evidence="4">
    <location>
        <begin position="3004"/>
        <end position="3031"/>
    </location>
</feature>
<keyword evidence="1" id="KW-0064">Aspartyl protease</keyword>
<dbReference type="Gene3D" id="3.30.70.270">
    <property type="match status" value="1"/>
</dbReference>
<dbReference type="GO" id="GO:0008270">
    <property type="term" value="F:zinc ion binding"/>
    <property type="evidence" value="ECO:0007669"/>
    <property type="project" value="UniProtKB-KW"/>
</dbReference>
<keyword evidence="1" id="KW-0645">Protease</keyword>
<feature type="region of interest" description="Disordered" evidence="4">
    <location>
        <begin position="665"/>
        <end position="696"/>
    </location>
</feature>
<feature type="coiled-coil region" evidence="3">
    <location>
        <begin position="349"/>
        <end position="376"/>
    </location>
</feature>
<evidence type="ECO:0000256" key="2">
    <source>
        <dbReference type="PROSITE-ProRule" id="PRU00047"/>
    </source>
</evidence>
<comment type="caution">
    <text evidence="7">The sequence shown here is derived from an EMBL/GenBank/DDBJ whole genome shotgun (WGS) entry which is preliminary data.</text>
</comment>
<keyword evidence="2" id="KW-0863">Zinc-finger</keyword>
<dbReference type="GO" id="GO:0003964">
    <property type="term" value="F:RNA-directed DNA polymerase activity"/>
    <property type="evidence" value="ECO:0007669"/>
    <property type="project" value="UniProtKB-KW"/>
</dbReference>
<proteinExistence type="predicted"/>
<keyword evidence="7" id="KW-0695">RNA-directed DNA polymerase</keyword>
<dbReference type="GO" id="GO:0015074">
    <property type="term" value="P:DNA integration"/>
    <property type="evidence" value="ECO:0007669"/>
    <property type="project" value="InterPro"/>
</dbReference>
<keyword evidence="7" id="KW-0808">Transferase</keyword>
<dbReference type="Pfam" id="PF22936">
    <property type="entry name" value="Pol_BBD"/>
    <property type="match status" value="2"/>
</dbReference>
<dbReference type="SUPFAM" id="SSF57756">
    <property type="entry name" value="Retrovirus zinc finger-like domains"/>
    <property type="match status" value="1"/>
</dbReference>
<dbReference type="InterPro" id="IPR043502">
    <property type="entry name" value="DNA/RNA_pol_sf"/>
</dbReference>
<dbReference type="Pfam" id="PF03732">
    <property type="entry name" value="Retrotrans_gag"/>
    <property type="match status" value="1"/>
</dbReference>
<dbReference type="InterPro" id="IPR013103">
    <property type="entry name" value="RVT_2"/>
</dbReference>
<dbReference type="SUPFAM" id="SSF53098">
    <property type="entry name" value="Ribonuclease H-like"/>
    <property type="match status" value="2"/>
</dbReference>
<feature type="coiled-coil region" evidence="3">
    <location>
        <begin position="856"/>
        <end position="925"/>
    </location>
</feature>
<feature type="compositionally biased region" description="Basic and acidic residues" evidence="4">
    <location>
        <begin position="679"/>
        <end position="696"/>
    </location>
</feature>
<organism evidence="7">
    <name type="scientific">Tanacetum cinerariifolium</name>
    <name type="common">Dalmatian daisy</name>
    <name type="synonym">Chrysanthemum cinerariifolium</name>
    <dbReference type="NCBI Taxonomy" id="118510"/>
    <lineage>
        <taxon>Eukaryota</taxon>
        <taxon>Viridiplantae</taxon>
        <taxon>Streptophyta</taxon>
        <taxon>Embryophyta</taxon>
        <taxon>Tracheophyta</taxon>
        <taxon>Spermatophyta</taxon>
        <taxon>Magnoliopsida</taxon>
        <taxon>eudicotyledons</taxon>
        <taxon>Gunneridae</taxon>
        <taxon>Pentapetalae</taxon>
        <taxon>asterids</taxon>
        <taxon>campanulids</taxon>
        <taxon>Asterales</taxon>
        <taxon>Asteraceae</taxon>
        <taxon>Asteroideae</taxon>
        <taxon>Anthemideae</taxon>
        <taxon>Anthemidinae</taxon>
        <taxon>Tanacetum</taxon>
    </lineage>
</organism>
<dbReference type="InterPro" id="IPR001584">
    <property type="entry name" value="Integrase_cat-core"/>
</dbReference>
<dbReference type="InterPro" id="IPR054722">
    <property type="entry name" value="PolX-like_BBD"/>
</dbReference>
<evidence type="ECO:0000313" key="7">
    <source>
        <dbReference type="EMBL" id="GEU31939.1"/>
    </source>
</evidence>
<evidence type="ECO:0000256" key="1">
    <source>
        <dbReference type="ARBA" id="ARBA00022750"/>
    </source>
</evidence>
<reference evidence="7" key="1">
    <citation type="journal article" date="2019" name="Sci. Rep.">
        <title>Draft genome of Tanacetum cinerariifolium, the natural source of mosquito coil.</title>
        <authorList>
            <person name="Yamashiro T."/>
            <person name="Shiraishi A."/>
            <person name="Satake H."/>
            <person name="Nakayama K."/>
        </authorList>
    </citation>
    <scope>NUCLEOTIDE SEQUENCE</scope>
</reference>
<accession>A0A6L2J4M7</accession>
<evidence type="ECO:0000259" key="5">
    <source>
        <dbReference type="PROSITE" id="PS50158"/>
    </source>
</evidence>
<dbReference type="Pfam" id="PF00098">
    <property type="entry name" value="zf-CCHC"/>
    <property type="match status" value="1"/>
</dbReference>
<dbReference type="SUPFAM" id="SSF56672">
    <property type="entry name" value="DNA/RNA polymerases"/>
    <property type="match status" value="1"/>
</dbReference>
<evidence type="ECO:0000256" key="4">
    <source>
        <dbReference type="SAM" id="MobiDB-lite"/>
    </source>
</evidence>
<dbReference type="GO" id="GO:0003676">
    <property type="term" value="F:nucleic acid binding"/>
    <property type="evidence" value="ECO:0007669"/>
    <property type="project" value="InterPro"/>
</dbReference>
<dbReference type="InterPro" id="IPR043128">
    <property type="entry name" value="Rev_trsase/Diguanyl_cyclase"/>
</dbReference>
<dbReference type="CDD" id="cd01647">
    <property type="entry name" value="RT_LTR"/>
    <property type="match status" value="1"/>
</dbReference>
<dbReference type="PROSITE" id="PS50158">
    <property type="entry name" value="ZF_CCHC"/>
    <property type="match status" value="1"/>
</dbReference>
<keyword evidence="2" id="KW-0479">Metal-binding</keyword>
<dbReference type="Pfam" id="PF07727">
    <property type="entry name" value="RVT_2"/>
    <property type="match status" value="4"/>
</dbReference>
<dbReference type="Gene3D" id="3.10.10.10">
    <property type="entry name" value="HIV Type 1 Reverse Transcriptase, subunit A, domain 1"/>
    <property type="match status" value="1"/>
</dbReference>
<dbReference type="InterPro" id="IPR036397">
    <property type="entry name" value="RNaseH_sf"/>
</dbReference>
<evidence type="ECO:0000259" key="6">
    <source>
        <dbReference type="PROSITE" id="PS50994"/>
    </source>
</evidence>
<dbReference type="InterPro" id="IPR005162">
    <property type="entry name" value="Retrotrans_gag_dom"/>
</dbReference>
<dbReference type="Pfam" id="PF00078">
    <property type="entry name" value="RVT_1"/>
    <property type="match status" value="1"/>
</dbReference>
<dbReference type="Gene3D" id="3.30.420.10">
    <property type="entry name" value="Ribonuclease H-like superfamily/Ribonuclease H"/>
    <property type="match status" value="2"/>
</dbReference>
<feature type="coiled-coil region" evidence="3">
    <location>
        <begin position="971"/>
        <end position="1040"/>
    </location>
</feature>
<feature type="domain" description="Integrase catalytic" evidence="6">
    <location>
        <begin position="1398"/>
        <end position="1493"/>
    </location>
</feature>
<dbReference type="InterPro" id="IPR001878">
    <property type="entry name" value="Znf_CCHC"/>
</dbReference>
<gene>
    <name evidence="7" type="ORF">Tci_003917</name>
</gene>
<dbReference type="InterPro" id="IPR053134">
    <property type="entry name" value="RNA-dir_DNA_polymerase"/>
</dbReference>
<keyword evidence="2" id="KW-0862">Zinc</keyword>
<keyword evidence="3" id="KW-0175">Coiled coil</keyword>
<dbReference type="Gene3D" id="4.10.60.10">
    <property type="entry name" value="Zinc finger, CCHC-type"/>
    <property type="match status" value="1"/>
</dbReference>
<name>A0A6L2J4M7_TANCI</name>
<keyword evidence="7" id="KW-0548">Nucleotidyltransferase</keyword>
<feature type="compositionally biased region" description="Polar residues" evidence="4">
    <location>
        <begin position="665"/>
        <end position="678"/>
    </location>
</feature>
<dbReference type="PANTHER" id="PTHR24559:SF444">
    <property type="entry name" value="REVERSE TRANSCRIPTASE DOMAIN-CONTAINING PROTEIN"/>
    <property type="match status" value="1"/>
</dbReference>
<protein>
    <submittedName>
        <fullName evidence="7">Reverse transcriptase domain-containing protein</fullName>
    </submittedName>
</protein>
<dbReference type="GO" id="GO:0004190">
    <property type="term" value="F:aspartic-type endopeptidase activity"/>
    <property type="evidence" value="ECO:0007669"/>
    <property type="project" value="UniProtKB-KW"/>
</dbReference>
<dbReference type="InterPro" id="IPR000477">
    <property type="entry name" value="RT_dom"/>
</dbReference>
<dbReference type="EMBL" id="BKCJ010000301">
    <property type="protein sequence ID" value="GEU31939.1"/>
    <property type="molecule type" value="Genomic_DNA"/>
</dbReference>
<feature type="domain" description="CCHC-type" evidence="5">
    <location>
        <begin position="706"/>
        <end position="722"/>
    </location>
</feature>
<dbReference type="SMART" id="SM00343">
    <property type="entry name" value="ZnF_C2HC"/>
    <property type="match status" value="1"/>
</dbReference>
<evidence type="ECO:0000256" key="3">
    <source>
        <dbReference type="SAM" id="Coils"/>
    </source>
</evidence>